<dbReference type="RefSeq" id="WP_145327648.1">
    <property type="nucleotide sequence ID" value="NZ_VLKR01000006.1"/>
</dbReference>
<sequence length="293" mass="32555">MARTLNDIKQAVKISFMANETLAQSYGFAVGAEFDAEFSKVSFEKILIEVMAFITWTLESLFDVHANNVSDTIANLKPHSLRWYRSKAKAFQFGYGLIEDSDQYDNTGLTDEQITASQIIKYCAVNEAVNESRLIIKIATEDSDGNLQPITGEQLTAFKEYLSEVKDAGNTITVTNYLPDLLYLTMVIYYDPLIFAPDGTLLIDGSRPVEKAINTFLKNLPFNGVLQLVKLVDALQQVEGVEIPHIVSASSAWINPTSGGYNPPVAIGVYKIPESGYFKPKDFSNITYQPYNG</sequence>
<gene>
    <name evidence="1" type="ORF">IQ31_01612</name>
</gene>
<evidence type="ECO:0000313" key="2">
    <source>
        <dbReference type="Proteomes" id="UP000315908"/>
    </source>
</evidence>
<proteinExistence type="predicted"/>
<organism evidence="1 2">
    <name type="scientific">Sphingobacterium siyangense</name>
    <dbReference type="NCBI Taxonomy" id="459529"/>
    <lineage>
        <taxon>Bacteria</taxon>
        <taxon>Pseudomonadati</taxon>
        <taxon>Bacteroidota</taxon>
        <taxon>Sphingobacteriia</taxon>
        <taxon>Sphingobacteriales</taxon>
        <taxon>Sphingobacteriaceae</taxon>
        <taxon>Sphingobacterium</taxon>
    </lineage>
</organism>
<accession>A0A562MQH3</accession>
<dbReference type="Proteomes" id="UP000315908">
    <property type="component" value="Unassembled WGS sequence"/>
</dbReference>
<dbReference type="OrthoDB" id="1053324at2"/>
<protein>
    <recommendedName>
        <fullName evidence="3">Nucleotidyltransferase</fullName>
    </recommendedName>
</protein>
<reference evidence="1 2" key="1">
    <citation type="journal article" date="2015" name="Stand. Genomic Sci.">
        <title>Genomic Encyclopedia of Bacterial and Archaeal Type Strains, Phase III: the genomes of soil and plant-associated and newly described type strains.</title>
        <authorList>
            <person name="Whitman W.B."/>
            <person name="Woyke T."/>
            <person name="Klenk H.P."/>
            <person name="Zhou Y."/>
            <person name="Lilburn T.G."/>
            <person name="Beck B.J."/>
            <person name="De Vos P."/>
            <person name="Vandamme P."/>
            <person name="Eisen J.A."/>
            <person name="Garrity G."/>
            <person name="Hugenholtz P."/>
            <person name="Kyrpides N.C."/>
        </authorList>
    </citation>
    <scope>NUCLEOTIDE SEQUENCE [LARGE SCALE GENOMIC DNA]</scope>
    <source>
        <strain evidence="1 2">CGMCC 1.6855</strain>
    </source>
</reference>
<name>A0A562MQH3_9SPHI</name>
<evidence type="ECO:0008006" key="3">
    <source>
        <dbReference type="Google" id="ProtNLM"/>
    </source>
</evidence>
<dbReference type="AlphaFoldDB" id="A0A562MQH3"/>
<comment type="caution">
    <text evidence="1">The sequence shown here is derived from an EMBL/GenBank/DDBJ whole genome shotgun (WGS) entry which is preliminary data.</text>
</comment>
<dbReference type="EMBL" id="VLKR01000006">
    <property type="protein sequence ID" value="TWI22207.1"/>
    <property type="molecule type" value="Genomic_DNA"/>
</dbReference>
<evidence type="ECO:0000313" key="1">
    <source>
        <dbReference type="EMBL" id="TWI22207.1"/>
    </source>
</evidence>